<protein>
    <submittedName>
        <fullName evidence="8">ABC transporter permease</fullName>
    </submittedName>
</protein>
<comment type="similarity">
    <text evidence="6">Belongs to the ABC-4 integral membrane protein family.</text>
</comment>
<feature type="transmembrane region" description="Helical" evidence="6">
    <location>
        <begin position="147"/>
        <end position="170"/>
    </location>
</feature>
<gene>
    <name evidence="8" type="ORF">FEZ08_08820</name>
</gene>
<comment type="subcellular location">
    <subcellularLocation>
        <location evidence="1 6">Cell membrane</location>
        <topology evidence="1 6">Multi-pass membrane protein</topology>
    </subcellularLocation>
</comment>
<evidence type="ECO:0000256" key="4">
    <source>
        <dbReference type="ARBA" id="ARBA00022989"/>
    </source>
</evidence>
<evidence type="ECO:0000256" key="1">
    <source>
        <dbReference type="ARBA" id="ARBA00004651"/>
    </source>
</evidence>
<reference evidence="8 9" key="1">
    <citation type="submission" date="2019-05" db="EMBL/GenBank/DDBJ databases">
        <title>Culicoidintestinum kansasii gen. nov., sp. nov. from the gastrointestinal tract of the biting midge, Culicoides sonorensis.</title>
        <authorList>
            <person name="Neupane S."/>
            <person name="Ghosh A."/>
            <person name="Gunther S."/>
            <person name="Martin K."/>
            <person name="Zurek L."/>
        </authorList>
    </citation>
    <scope>NUCLEOTIDE SEQUENCE [LARGE SCALE GENOMIC DNA]</scope>
    <source>
        <strain evidence="8 9">CS-1</strain>
    </source>
</reference>
<feature type="transmembrane region" description="Helical" evidence="6">
    <location>
        <begin position="17"/>
        <end position="34"/>
    </location>
</feature>
<dbReference type="PIRSF" id="PIRSF018968">
    <property type="entry name" value="ABC_permease_BceB"/>
    <property type="match status" value="1"/>
</dbReference>
<sequence>MLFKLSFSNIRKMLKDYLTLIVGLVMAVAIFYMFETLAMNDAFVKANAIIGAIMLVFQVGAFLLAIITFFYIFYANSFFLSFRTKEFGMYMMLGAKKSKVMQLVFFETLGMGVVALLIGTVVGALLSQGVATMFMGMLDIQLDGYQAFFFPSFTITAIFFLLLFFITSVVNASKIARKSVLELLTEEQKTQRPKKRGVLNFIGVVISIVLLVVGYYLIYNVKTLQIVGLFGGAFTITTATYLLFIIVVPTVIGWIQKTNFKSKGINAFTLAQLQFRAQSLTKVLGTVAMLIALGAGAMTAGMAFKENIMLQTNQTMYADVTLVAPSNAEHDLVKQLTDAQITIYHFKDKDGTLYFDNTELNNQKWYYTEYNFEQGSIEMKQVQGNLDYSVADVYEDESDTVYQWYRAIGDWNLRSMYRETKIAFLNTADFNEVDADVQTLEAIKVADFIQNKPVIEKINNEQTARFSDGSADFVLGSKYDLYVMMYAFASGTMFMGFFLGFAFLSMMASILMFKILASAKADKPRYDMLSKMGVRERLLKKSAAREILVLFAIPGIVGVLHVIFGMQMFSVFLQDPYYQIWLPLTIFTVVYAIYYVVTVWLYRSIVLPKRK</sequence>
<evidence type="ECO:0000256" key="2">
    <source>
        <dbReference type="ARBA" id="ARBA00022475"/>
    </source>
</evidence>
<feature type="transmembrane region" description="Helical" evidence="6">
    <location>
        <begin position="483"/>
        <end position="516"/>
    </location>
</feature>
<keyword evidence="9" id="KW-1185">Reference proteome</keyword>
<comment type="caution">
    <text evidence="8">The sequence shown here is derived from an EMBL/GenBank/DDBJ whole genome shotgun (WGS) entry which is preliminary data.</text>
</comment>
<dbReference type="InParanoid" id="A0A5R8Q995"/>
<dbReference type="AlphaFoldDB" id="A0A5R8Q995"/>
<evidence type="ECO:0000313" key="8">
    <source>
        <dbReference type="EMBL" id="TLG72480.1"/>
    </source>
</evidence>
<dbReference type="GO" id="GO:0055085">
    <property type="term" value="P:transmembrane transport"/>
    <property type="evidence" value="ECO:0007669"/>
    <property type="project" value="UniProtKB-UniRule"/>
</dbReference>
<evidence type="ECO:0000256" key="5">
    <source>
        <dbReference type="ARBA" id="ARBA00023136"/>
    </source>
</evidence>
<feature type="transmembrane region" description="Helical" evidence="6">
    <location>
        <begin position="49"/>
        <end position="82"/>
    </location>
</feature>
<dbReference type="GO" id="GO:0005886">
    <property type="term" value="C:plasma membrane"/>
    <property type="evidence" value="ECO:0007669"/>
    <property type="project" value="UniProtKB-SubCell"/>
</dbReference>
<evidence type="ECO:0000313" key="9">
    <source>
        <dbReference type="Proteomes" id="UP000306912"/>
    </source>
</evidence>
<dbReference type="PANTHER" id="PTHR46795">
    <property type="entry name" value="ABC TRANSPORTER PERMEASE-RELATED-RELATED"/>
    <property type="match status" value="1"/>
</dbReference>
<evidence type="ECO:0000256" key="6">
    <source>
        <dbReference type="PIRNR" id="PIRNR018968"/>
    </source>
</evidence>
<dbReference type="OrthoDB" id="1705903at2"/>
<feature type="transmembrane region" description="Helical" evidence="6">
    <location>
        <begin position="103"/>
        <end position="127"/>
    </location>
</feature>
<keyword evidence="6" id="KW-0813">Transport</keyword>
<feature type="transmembrane region" description="Helical" evidence="6">
    <location>
        <begin position="580"/>
        <end position="602"/>
    </location>
</feature>
<dbReference type="Pfam" id="PF02687">
    <property type="entry name" value="FtsX"/>
    <property type="match status" value="1"/>
</dbReference>
<keyword evidence="5 6" id="KW-0472">Membrane</keyword>
<evidence type="ECO:0000259" key="7">
    <source>
        <dbReference type="Pfam" id="PF02687"/>
    </source>
</evidence>
<evidence type="ECO:0000256" key="3">
    <source>
        <dbReference type="ARBA" id="ARBA00022692"/>
    </source>
</evidence>
<feature type="transmembrane region" description="Helical" evidence="6">
    <location>
        <begin position="224"/>
        <end position="255"/>
    </location>
</feature>
<dbReference type="InterPro" id="IPR052536">
    <property type="entry name" value="ABC-4_Integral_Memb_Prot"/>
</dbReference>
<feature type="transmembrane region" description="Helical" evidence="6">
    <location>
        <begin position="283"/>
        <end position="304"/>
    </location>
</feature>
<feature type="transmembrane region" description="Helical" evidence="6">
    <location>
        <begin position="547"/>
        <end position="568"/>
    </location>
</feature>
<dbReference type="Proteomes" id="UP000306912">
    <property type="component" value="Unassembled WGS sequence"/>
</dbReference>
<accession>A0A5R8Q995</accession>
<dbReference type="EMBL" id="VBWP01000008">
    <property type="protein sequence ID" value="TLG72480.1"/>
    <property type="molecule type" value="Genomic_DNA"/>
</dbReference>
<dbReference type="InterPro" id="IPR003838">
    <property type="entry name" value="ABC3_permease_C"/>
</dbReference>
<dbReference type="RefSeq" id="WP_138191485.1">
    <property type="nucleotide sequence ID" value="NZ_VBWP01000008.1"/>
</dbReference>
<organism evidence="8 9">
    <name type="scientific">Culicoidibacter larvae</name>
    <dbReference type="NCBI Taxonomy" id="2579976"/>
    <lineage>
        <taxon>Bacteria</taxon>
        <taxon>Bacillati</taxon>
        <taxon>Bacillota</taxon>
        <taxon>Culicoidibacteria</taxon>
        <taxon>Culicoidibacterales</taxon>
        <taxon>Culicoidibacteraceae</taxon>
        <taxon>Culicoidibacter</taxon>
    </lineage>
</organism>
<keyword evidence="4 6" id="KW-1133">Transmembrane helix</keyword>
<keyword evidence="2 6" id="KW-1003">Cell membrane</keyword>
<dbReference type="InterPro" id="IPR027022">
    <property type="entry name" value="ABC_permease_BceB-typ"/>
</dbReference>
<proteinExistence type="inferred from homology"/>
<feature type="transmembrane region" description="Helical" evidence="6">
    <location>
        <begin position="198"/>
        <end position="218"/>
    </location>
</feature>
<name>A0A5R8Q995_9FIRM</name>
<keyword evidence="3 6" id="KW-0812">Transmembrane</keyword>
<dbReference type="PANTHER" id="PTHR46795:SF3">
    <property type="entry name" value="ABC TRANSPORTER PERMEASE"/>
    <property type="match status" value="1"/>
</dbReference>
<dbReference type="FunCoup" id="A0A5R8Q995">
    <property type="interactions" value="79"/>
</dbReference>
<feature type="domain" description="ABC3 transporter permease C-terminal" evidence="7">
    <location>
        <begin position="61"/>
        <end position="179"/>
    </location>
</feature>